<dbReference type="EMBL" id="KB445826">
    <property type="protein sequence ID" value="EMD31000.1"/>
    <property type="molecule type" value="Genomic_DNA"/>
</dbReference>
<dbReference type="OrthoDB" id="3366231at2759"/>
<dbReference type="STRING" id="914234.M2QG55"/>
<gene>
    <name evidence="1" type="ORF">CERSUDRAFT_60644</name>
</gene>
<feature type="non-terminal residue" evidence="1">
    <location>
        <position position="179"/>
    </location>
</feature>
<sequence length="179" mass="19712">MPPDVFDAEGPWRIGPISTPRLQWGQVRRNQRHECRHCKVVLLTGEKPGFCCGPNGSRVGDVQPLPPLPPQYDALISHPAISASSRSLNLLFSFAALESSHPFPVNAGPQGFFAVQGRIYHRVRPNHSNSAVRWLLIDGFAPDRVPHSQISSRLPSAWLDGVRTALLAVNPLVHALQQL</sequence>
<keyword evidence="2" id="KW-1185">Reference proteome</keyword>
<dbReference type="Proteomes" id="UP000016930">
    <property type="component" value="Unassembled WGS sequence"/>
</dbReference>
<evidence type="ECO:0000313" key="2">
    <source>
        <dbReference type="Proteomes" id="UP000016930"/>
    </source>
</evidence>
<dbReference type="HOGENOM" id="CLU_111238_0_0_1"/>
<reference evidence="1 2" key="1">
    <citation type="journal article" date="2012" name="Proc. Natl. Acad. Sci. U.S.A.">
        <title>Comparative genomics of Ceriporiopsis subvermispora and Phanerochaete chrysosporium provide insight into selective ligninolysis.</title>
        <authorList>
            <person name="Fernandez-Fueyo E."/>
            <person name="Ruiz-Duenas F.J."/>
            <person name="Ferreira P."/>
            <person name="Floudas D."/>
            <person name="Hibbett D.S."/>
            <person name="Canessa P."/>
            <person name="Larrondo L.F."/>
            <person name="James T.Y."/>
            <person name="Seelenfreund D."/>
            <person name="Lobos S."/>
            <person name="Polanco R."/>
            <person name="Tello M."/>
            <person name="Honda Y."/>
            <person name="Watanabe T."/>
            <person name="Watanabe T."/>
            <person name="Ryu J.S."/>
            <person name="Kubicek C.P."/>
            <person name="Schmoll M."/>
            <person name="Gaskell J."/>
            <person name="Hammel K.E."/>
            <person name="St John F.J."/>
            <person name="Vanden Wymelenberg A."/>
            <person name="Sabat G."/>
            <person name="Splinter BonDurant S."/>
            <person name="Syed K."/>
            <person name="Yadav J.S."/>
            <person name="Doddapaneni H."/>
            <person name="Subramanian V."/>
            <person name="Lavin J.L."/>
            <person name="Oguiza J.A."/>
            <person name="Perez G."/>
            <person name="Pisabarro A.G."/>
            <person name="Ramirez L."/>
            <person name="Santoyo F."/>
            <person name="Master E."/>
            <person name="Coutinho P.M."/>
            <person name="Henrissat B."/>
            <person name="Lombard V."/>
            <person name="Magnuson J.K."/>
            <person name="Kuees U."/>
            <person name="Hori C."/>
            <person name="Igarashi K."/>
            <person name="Samejima M."/>
            <person name="Held B.W."/>
            <person name="Barry K.W."/>
            <person name="LaButti K.M."/>
            <person name="Lapidus A."/>
            <person name="Lindquist E.A."/>
            <person name="Lucas S.M."/>
            <person name="Riley R."/>
            <person name="Salamov A.A."/>
            <person name="Hoffmeister D."/>
            <person name="Schwenk D."/>
            <person name="Hadar Y."/>
            <person name="Yarden O."/>
            <person name="de Vries R.P."/>
            <person name="Wiebenga A."/>
            <person name="Stenlid J."/>
            <person name="Eastwood D."/>
            <person name="Grigoriev I.V."/>
            <person name="Berka R.M."/>
            <person name="Blanchette R.A."/>
            <person name="Kersten P."/>
            <person name="Martinez A.T."/>
            <person name="Vicuna R."/>
            <person name="Cullen D."/>
        </authorList>
    </citation>
    <scope>NUCLEOTIDE SEQUENCE [LARGE SCALE GENOMIC DNA]</scope>
    <source>
        <strain evidence="1 2">B</strain>
    </source>
</reference>
<name>M2QG55_CERS8</name>
<accession>M2QG55</accession>
<evidence type="ECO:0000313" key="1">
    <source>
        <dbReference type="EMBL" id="EMD31000.1"/>
    </source>
</evidence>
<organism evidence="1 2">
    <name type="scientific">Ceriporiopsis subvermispora (strain B)</name>
    <name type="common">White-rot fungus</name>
    <name type="synonym">Gelatoporia subvermispora</name>
    <dbReference type="NCBI Taxonomy" id="914234"/>
    <lineage>
        <taxon>Eukaryota</taxon>
        <taxon>Fungi</taxon>
        <taxon>Dikarya</taxon>
        <taxon>Basidiomycota</taxon>
        <taxon>Agaricomycotina</taxon>
        <taxon>Agaricomycetes</taxon>
        <taxon>Polyporales</taxon>
        <taxon>Gelatoporiaceae</taxon>
        <taxon>Gelatoporia</taxon>
    </lineage>
</organism>
<protein>
    <submittedName>
        <fullName evidence="1">Uncharacterized protein</fullName>
    </submittedName>
</protein>
<dbReference type="AlphaFoldDB" id="M2QG55"/>
<proteinExistence type="predicted"/>